<sequence>MEQGYLLLKRTKAGNVNYKDCGEVRRSEHPPHTLLITTIGTVGRCGGDEHPPHTLLITTIGTVGRCFCKLYTAVNQGLQEPRRMRRRARCSPGCENPQPLNELSCAPDRRVVPTSRASTWRERPLAKGLSSVKKLSNAKMSSFRSLATHDTRNSN</sequence>
<name>A0A7R9CRM4_TIMCR</name>
<gene>
    <name evidence="1" type="ORF">TCEB3V08_LOCUS5938</name>
</gene>
<dbReference type="AlphaFoldDB" id="A0A7R9CRM4"/>
<organism evidence="1">
    <name type="scientific">Timema cristinae</name>
    <name type="common">Walking stick</name>
    <dbReference type="NCBI Taxonomy" id="61476"/>
    <lineage>
        <taxon>Eukaryota</taxon>
        <taxon>Metazoa</taxon>
        <taxon>Ecdysozoa</taxon>
        <taxon>Arthropoda</taxon>
        <taxon>Hexapoda</taxon>
        <taxon>Insecta</taxon>
        <taxon>Pterygota</taxon>
        <taxon>Neoptera</taxon>
        <taxon>Polyneoptera</taxon>
        <taxon>Phasmatodea</taxon>
        <taxon>Timematodea</taxon>
        <taxon>Timematoidea</taxon>
        <taxon>Timematidae</taxon>
        <taxon>Timema</taxon>
    </lineage>
</organism>
<protein>
    <submittedName>
        <fullName evidence="1">Uncharacterized protein</fullName>
    </submittedName>
</protein>
<dbReference type="EMBL" id="OC318279">
    <property type="protein sequence ID" value="CAD7401287.1"/>
    <property type="molecule type" value="Genomic_DNA"/>
</dbReference>
<accession>A0A7R9CRM4</accession>
<reference evidence="1" key="1">
    <citation type="submission" date="2020-11" db="EMBL/GenBank/DDBJ databases">
        <authorList>
            <person name="Tran Van P."/>
        </authorList>
    </citation>
    <scope>NUCLEOTIDE SEQUENCE</scope>
</reference>
<evidence type="ECO:0000313" key="1">
    <source>
        <dbReference type="EMBL" id="CAD7401287.1"/>
    </source>
</evidence>
<proteinExistence type="predicted"/>